<evidence type="ECO:0000313" key="5">
    <source>
        <dbReference type="EMBL" id="KAF8485947.1"/>
    </source>
</evidence>
<dbReference type="PRINTS" id="PR00146">
    <property type="entry name" value="DHPICSNTHASE"/>
</dbReference>
<dbReference type="InterPro" id="IPR002220">
    <property type="entry name" value="DapA-like"/>
</dbReference>
<dbReference type="GO" id="GO:0008840">
    <property type="term" value="F:4-hydroxy-tetrahydrodipicolinate synthase activity"/>
    <property type="evidence" value="ECO:0007669"/>
    <property type="project" value="TreeGrafter"/>
</dbReference>
<feature type="active site" description="Schiff-base intermediate with substrate" evidence="3">
    <location>
        <position position="174"/>
    </location>
</feature>
<gene>
    <name evidence="5" type="ORF">DFH94DRAFT_161384</name>
</gene>
<feature type="binding site" evidence="4">
    <location>
        <position position="217"/>
    </location>
    <ligand>
        <name>pyruvate</name>
        <dbReference type="ChEBI" id="CHEBI:15361"/>
    </ligand>
</feature>
<dbReference type="Gene3D" id="3.20.20.70">
    <property type="entry name" value="Aldolase class I"/>
    <property type="match status" value="1"/>
</dbReference>
<comment type="similarity">
    <text evidence="2">Belongs to the DapA family.</text>
</comment>
<feature type="active site" description="Proton donor/acceptor" evidence="3">
    <location>
        <position position="145"/>
    </location>
</feature>
<name>A0A9P5N4D3_9AGAM</name>
<protein>
    <submittedName>
        <fullName evidence="5">Aldolase</fullName>
    </submittedName>
</protein>
<dbReference type="CDD" id="cd00408">
    <property type="entry name" value="DHDPS-like"/>
    <property type="match status" value="1"/>
</dbReference>
<keyword evidence="1 2" id="KW-0456">Lyase</keyword>
<dbReference type="PANTHER" id="PTHR12128">
    <property type="entry name" value="DIHYDRODIPICOLINATE SYNTHASE"/>
    <property type="match status" value="1"/>
</dbReference>
<dbReference type="Pfam" id="PF00701">
    <property type="entry name" value="DHDPS"/>
    <property type="match status" value="1"/>
</dbReference>
<dbReference type="SUPFAM" id="SSF51569">
    <property type="entry name" value="Aldolase"/>
    <property type="match status" value="1"/>
</dbReference>
<sequence>MSESKPPPPGIYVPAVLFFKKNEDIDEEATKMHVLRLAQGSVTGILVQGSNGEAQHLSSDERKRVIRLTRATLDAHGFQHVTVIAGTGAQSTRETKQLNIDAKEAGASHALILTPSTWKASMTKDLILRFFREVADASPIPIVVYNFPKVTAGLDLDADTIAALGTHPNIVGTKLSCGHLGKLTRLVTSLPPDSFAPFIGRSDSFLPALAVSGPGGIMALANVAPRAHRALWDAWHDRRIDDARNIQRMLAHGDAILSKYGGISFTKALVARDFGYGGATVRGPLATTSVDQLSSTDADILDELIAFERSL</sequence>
<evidence type="ECO:0000313" key="6">
    <source>
        <dbReference type="Proteomes" id="UP000759537"/>
    </source>
</evidence>
<accession>A0A9P5N4D3</accession>
<proteinExistence type="inferred from homology"/>
<evidence type="ECO:0000256" key="4">
    <source>
        <dbReference type="PIRSR" id="PIRSR001365-2"/>
    </source>
</evidence>
<dbReference type="OrthoDB" id="191315at2759"/>
<dbReference type="Proteomes" id="UP000759537">
    <property type="component" value="Unassembled WGS sequence"/>
</dbReference>
<reference evidence="5" key="1">
    <citation type="submission" date="2019-10" db="EMBL/GenBank/DDBJ databases">
        <authorList>
            <consortium name="DOE Joint Genome Institute"/>
            <person name="Kuo A."/>
            <person name="Miyauchi S."/>
            <person name="Kiss E."/>
            <person name="Drula E."/>
            <person name="Kohler A."/>
            <person name="Sanchez-Garcia M."/>
            <person name="Andreopoulos B."/>
            <person name="Barry K.W."/>
            <person name="Bonito G."/>
            <person name="Buee M."/>
            <person name="Carver A."/>
            <person name="Chen C."/>
            <person name="Cichocki N."/>
            <person name="Clum A."/>
            <person name="Culley D."/>
            <person name="Crous P.W."/>
            <person name="Fauchery L."/>
            <person name="Girlanda M."/>
            <person name="Hayes R."/>
            <person name="Keri Z."/>
            <person name="LaButti K."/>
            <person name="Lipzen A."/>
            <person name="Lombard V."/>
            <person name="Magnuson J."/>
            <person name="Maillard F."/>
            <person name="Morin E."/>
            <person name="Murat C."/>
            <person name="Nolan M."/>
            <person name="Ohm R."/>
            <person name="Pangilinan J."/>
            <person name="Pereira M."/>
            <person name="Perotto S."/>
            <person name="Peter M."/>
            <person name="Riley R."/>
            <person name="Sitrit Y."/>
            <person name="Stielow B."/>
            <person name="Szollosi G."/>
            <person name="Zifcakova L."/>
            <person name="Stursova M."/>
            <person name="Spatafora J.W."/>
            <person name="Tedersoo L."/>
            <person name="Vaario L.-M."/>
            <person name="Yamada A."/>
            <person name="Yan M."/>
            <person name="Wang P."/>
            <person name="Xu J."/>
            <person name="Bruns T."/>
            <person name="Baldrian P."/>
            <person name="Vilgalys R."/>
            <person name="Henrissat B."/>
            <person name="Grigoriev I.V."/>
            <person name="Hibbett D."/>
            <person name="Nagy L.G."/>
            <person name="Martin F.M."/>
        </authorList>
    </citation>
    <scope>NUCLEOTIDE SEQUENCE</scope>
    <source>
        <strain evidence="5">Prilba</strain>
    </source>
</reference>
<dbReference type="PIRSF" id="PIRSF001365">
    <property type="entry name" value="DHDPS"/>
    <property type="match status" value="1"/>
</dbReference>
<comment type="caution">
    <text evidence="5">The sequence shown here is derived from an EMBL/GenBank/DDBJ whole genome shotgun (WGS) entry which is preliminary data.</text>
</comment>
<dbReference type="EMBL" id="WHVB01000002">
    <property type="protein sequence ID" value="KAF8485947.1"/>
    <property type="molecule type" value="Genomic_DNA"/>
</dbReference>
<organism evidence="5 6">
    <name type="scientific">Russula ochroleuca</name>
    <dbReference type="NCBI Taxonomy" id="152965"/>
    <lineage>
        <taxon>Eukaryota</taxon>
        <taxon>Fungi</taxon>
        <taxon>Dikarya</taxon>
        <taxon>Basidiomycota</taxon>
        <taxon>Agaricomycotina</taxon>
        <taxon>Agaricomycetes</taxon>
        <taxon>Russulales</taxon>
        <taxon>Russulaceae</taxon>
        <taxon>Russula</taxon>
    </lineage>
</organism>
<evidence type="ECO:0000256" key="3">
    <source>
        <dbReference type="PIRSR" id="PIRSR001365-1"/>
    </source>
</evidence>
<evidence type="ECO:0000256" key="2">
    <source>
        <dbReference type="PIRNR" id="PIRNR001365"/>
    </source>
</evidence>
<dbReference type="AlphaFoldDB" id="A0A9P5N4D3"/>
<dbReference type="InterPro" id="IPR013785">
    <property type="entry name" value="Aldolase_TIM"/>
</dbReference>
<evidence type="ECO:0000256" key="1">
    <source>
        <dbReference type="ARBA" id="ARBA00023239"/>
    </source>
</evidence>
<reference evidence="5" key="2">
    <citation type="journal article" date="2020" name="Nat. Commun.">
        <title>Large-scale genome sequencing of mycorrhizal fungi provides insights into the early evolution of symbiotic traits.</title>
        <authorList>
            <person name="Miyauchi S."/>
            <person name="Kiss E."/>
            <person name="Kuo A."/>
            <person name="Drula E."/>
            <person name="Kohler A."/>
            <person name="Sanchez-Garcia M."/>
            <person name="Morin E."/>
            <person name="Andreopoulos B."/>
            <person name="Barry K.W."/>
            <person name="Bonito G."/>
            <person name="Buee M."/>
            <person name="Carver A."/>
            <person name="Chen C."/>
            <person name="Cichocki N."/>
            <person name="Clum A."/>
            <person name="Culley D."/>
            <person name="Crous P.W."/>
            <person name="Fauchery L."/>
            <person name="Girlanda M."/>
            <person name="Hayes R.D."/>
            <person name="Keri Z."/>
            <person name="LaButti K."/>
            <person name="Lipzen A."/>
            <person name="Lombard V."/>
            <person name="Magnuson J."/>
            <person name="Maillard F."/>
            <person name="Murat C."/>
            <person name="Nolan M."/>
            <person name="Ohm R.A."/>
            <person name="Pangilinan J."/>
            <person name="Pereira M.F."/>
            <person name="Perotto S."/>
            <person name="Peter M."/>
            <person name="Pfister S."/>
            <person name="Riley R."/>
            <person name="Sitrit Y."/>
            <person name="Stielow J.B."/>
            <person name="Szollosi G."/>
            <person name="Zifcakova L."/>
            <person name="Stursova M."/>
            <person name="Spatafora J.W."/>
            <person name="Tedersoo L."/>
            <person name="Vaario L.M."/>
            <person name="Yamada A."/>
            <person name="Yan M."/>
            <person name="Wang P."/>
            <person name="Xu J."/>
            <person name="Bruns T."/>
            <person name="Baldrian P."/>
            <person name="Vilgalys R."/>
            <person name="Dunand C."/>
            <person name="Henrissat B."/>
            <person name="Grigoriev I.V."/>
            <person name="Hibbett D."/>
            <person name="Nagy L.G."/>
            <person name="Martin F.M."/>
        </authorList>
    </citation>
    <scope>NUCLEOTIDE SEQUENCE</scope>
    <source>
        <strain evidence="5">Prilba</strain>
    </source>
</reference>
<keyword evidence="6" id="KW-1185">Reference proteome</keyword>
<dbReference type="SMART" id="SM01130">
    <property type="entry name" value="DHDPS"/>
    <property type="match status" value="1"/>
</dbReference>
<dbReference type="PANTHER" id="PTHR12128:SF66">
    <property type="entry name" value="4-HYDROXY-2-OXOGLUTARATE ALDOLASE, MITOCHONDRIAL"/>
    <property type="match status" value="1"/>
</dbReference>